<keyword evidence="2" id="KW-1185">Reference proteome</keyword>
<evidence type="ECO:0000313" key="1">
    <source>
        <dbReference type="EMBL" id="KAA3483531.1"/>
    </source>
</evidence>
<dbReference type="Proteomes" id="UP000325315">
    <property type="component" value="Unassembled WGS sequence"/>
</dbReference>
<dbReference type="AlphaFoldDB" id="A0A5B6WNU1"/>
<evidence type="ECO:0000313" key="2">
    <source>
        <dbReference type="Proteomes" id="UP000325315"/>
    </source>
</evidence>
<organism evidence="1 2">
    <name type="scientific">Gossypium australe</name>
    <dbReference type="NCBI Taxonomy" id="47621"/>
    <lineage>
        <taxon>Eukaryota</taxon>
        <taxon>Viridiplantae</taxon>
        <taxon>Streptophyta</taxon>
        <taxon>Embryophyta</taxon>
        <taxon>Tracheophyta</taxon>
        <taxon>Spermatophyta</taxon>
        <taxon>Magnoliopsida</taxon>
        <taxon>eudicotyledons</taxon>
        <taxon>Gunneridae</taxon>
        <taxon>Pentapetalae</taxon>
        <taxon>rosids</taxon>
        <taxon>malvids</taxon>
        <taxon>Malvales</taxon>
        <taxon>Malvaceae</taxon>
        <taxon>Malvoideae</taxon>
        <taxon>Gossypium</taxon>
    </lineage>
</organism>
<accession>A0A5B6WNU1</accession>
<name>A0A5B6WNU1_9ROSI</name>
<gene>
    <name evidence="1" type="ORF">EPI10_005693</name>
</gene>
<sequence>MHMINDYPKKAALSAMEWNDEADKATKNLNLILRGVEDNTSCGLMFVDITMMNRRLNAAHDLRLKIEKESGWIKMVNLKNVEIEGVANGVELQLGEWTGKDTIKDLVNVQYGAASEGPILYVFVIIRRAVEIIEQDFRRGIH</sequence>
<comment type="caution">
    <text evidence="1">The sequence shown here is derived from an EMBL/GenBank/DDBJ whole genome shotgun (WGS) entry which is preliminary data.</text>
</comment>
<protein>
    <submittedName>
        <fullName evidence="1">Protein DDI1-like protein</fullName>
    </submittedName>
</protein>
<dbReference type="EMBL" id="SMMG02000002">
    <property type="protein sequence ID" value="KAA3483531.1"/>
    <property type="molecule type" value="Genomic_DNA"/>
</dbReference>
<proteinExistence type="predicted"/>
<reference evidence="2" key="1">
    <citation type="journal article" date="2019" name="Plant Biotechnol. J.">
        <title>Genome sequencing of the Australian wild diploid species Gossypium australe highlights disease resistance and delayed gland morphogenesis.</title>
        <authorList>
            <person name="Cai Y."/>
            <person name="Cai X."/>
            <person name="Wang Q."/>
            <person name="Wang P."/>
            <person name="Zhang Y."/>
            <person name="Cai C."/>
            <person name="Xu Y."/>
            <person name="Wang K."/>
            <person name="Zhou Z."/>
            <person name="Wang C."/>
            <person name="Geng S."/>
            <person name="Li B."/>
            <person name="Dong Q."/>
            <person name="Hou Y."/>
            <person name="Wang H."/>
            <person name="Ai P."/>
            <person name="Liu Z."/>
            <person name="Yi F."/>
            <person name="Sun M."/>
            <person name="An G."/>
            <person name="Cheng J."/>
            <person name="Zhang Y."/>
            <person name="Shi Q."/>
            <person name="Xie Y."/>
            <person name="Shi X."/>
            <person name="Chang Y."/>
            <person name="Huang F."/>
            <person name="Chen Y."/>
            <person name="Hong S."/>
            <person name="Mi L."/>
            <person name="Sun Q."/>
            <person name="Zhang L."/>
            <person name="Zhou B."/>
            <person name="Peng R."/>
            <person name="Zhang X."/>
            <person name="Liu F."/>
        </authorList>
    </citation>
    <scope>NUCLEOTIDE SEQUENCE [LARGE SCALE GENOMIC DNA]</scope>
    <source>
        <strain evidence="2">cv. PA1801</strain>
    </source>
</reference>
<dbReference type="OrthoDB" id="1001885at2759"/>